<sequence>MESLHGKSQSPGVAVASRHPRKLIYELLQNLMVDLLGIVTTMFYWVRAEGDSGILKLPVFTFV</sequence>
<keyword evidence="2" id="KW-1185">Reference proteome</keyword>
<dbReference type="EMBL" id="CM026421">
    <property type="protein sequence ID" value="KAG0590843.1"/>
    <property type="molecule type" value="Genomic_DNA"/>
</dbReference>
<gene>
    <name evidence="1" type="ORF">KC19_1G130700</name>
</gene>
<dbReference type="Proteomes" id="UP000822688">
    <property type="component" value="Chromosome 1"/>
</dbReference>
<accession>A0A8T0J7M5</accession>
<evidence type="ECO:0000313" key="1">
    <source>
        <dbReference type="EMBL" id="KAG0590843.1"/>
    </source>
</evidence>
<evidence type="ECO:0000313" key="2">
    <source>
        <dbReference type="Proteomes" id="UP000822688"/>
    </source>
</evidence>
<name>A0A8T0J7M5_CERPU</name>
<protein>
    <submittedName>
        <fullName evidence="1">Uncharacterized protein</fullName>
    </submittedName>
</protein>
<comment type="caution">
    <text evidence="1">The sequence shown here is derived from an EMBL/GenBank/DDBJ whole genome shotgun (WGS) entry which is preliminary data.</text>
</comment>
<reference evidence="1" key="1">
    <citation type="submission" date="2020-06" db="EMBL/GenBank/DDBJ databases">
        <title>WGS assembly of Ceratodon purpureus strain R40.</title>
        <authorList>
            <person name="Carey S.B."/>
            <person name="Jenkins J."/>
            <person name="Shu S."/>
            <person name="Lovell J.T."/>
            <person name="Sreedasyam A."/>
            <person name="Maumus F."/>
            <person name="Tiley G.P."/>
            <person name="Fernandez-Pozo N."/>
            <person name="Barry K."/>
            <person name="Chen C."/>
            <person name="Wang M."/>
            <person name="Lipzen A."/>
            <person name="Daum C."/>
            <person name="Saski C.A."/>
            <person name="Payton A.C."/>
            <person name="Mcbreen J.C."/>
            <person name="Conrad R.E."/>
            <person name="Kollar L.M."/>
            <person name="Olsson S."/>
            <person name="Huttunen S."/>
            <person name="Landis J.B."/>
            <person name="Wickett N.J."/>
            <person name="Johnson M.G."/>
            <person name="Rensing S.A."/>
            <person name="Grimwood J."/>
            <person name="Schmutz J."/>
            <person name="Mcdaniel S.F."/>
        </authorList>
    </citation>
    <scope>NUCLEOTIDE SEQUENCE</scope>
    <source>
        <strain evidence="1">R40</strain>
    </source>
</reference>
<organism evidence="1 2">
    <name type="scientific">Ceratodon purpureus</name>
    <name type="common">Fire moss</name>
    <name type="synonym">Dicranum purpureum</name>
    <dbReference type="NCBI Taxonomy" id="3225"/>
    <lineage>
        <taxon>Eukaryota</taxon>
        <taxon>Viridiplantae</taxon>
        <taxon>Streptophyta</taxon>
        <taxon>Embryophyta</taxon>
        <taxon>Bryophyta</taxon>
        <taxon>Bryophytina</taxon>
        <taxon>Bryopsida</taxon>
        <taxon>Dicranidae</taxon>
        <taxon>Pseudoditrichales</taxon>
        <taxon>Ditrichaceae</taxon>
        <taxon>Ceratodon</taxon>
    </lineage>
</organism>
<proteinExistence type="predicted"/>
<dbReference type="AlphaFoldDB" id="A0A8T0J7M5"/>